<feature type="repeat" description="ANK" evidence="3">
    <location>
        <begin position="104"/>
        <end position="136"/>
    </location>
</feature>
<evidence type="ECO:0000256" key="3">
    <source>
        <dbReference type="PROSITE-ProRule" id="PRU00023"/>
    </source>
</evidence>
<reference evidence="4 5" key="1">
    <citation type="submission" date="2017-10" db="EMBL/GenBank/DDBJ databases">
        <title>Genome sequence of Caulobacter mirabilis FWC38.</title>
        <authorList>
            <person name="Fiebig A."/>
            <person name="Crosson S."/>
        </authorList>
    </citation>
    <scope>NUCLEOTIDE SEQUENCE [LARGE SCALE GENOMIC DNA]</scope>
    <source>
        <strain evidence="4 5">FWC 38</strain>
    </source>
</reference>
<dbReference type="OrthoDB" id="9812708at2"/>
<evidence type="ECO:0000313" key="5">
    <source>
        <dbReference type="Proteomes" id="UP000228945"/>
    </source>
</evidence>
<dbReference type="PROSITE" id="PS50088">
    <property type="entry name" value="ANK_REPEAT"/>
    <property type="match status" value="1"/>
</dbReference>
<name>A0A2D2AVX5_9CAUL</name>
<dbReference type="KEGG" id="cmb:CSW64_06595"/>
<dbReference type="SUPFAM" id="SSF48403">
    <property type="entry name" value="Ankyrin repeat"/>
    <property type="match status" value="1"/>
</dbReference>
<proteinExistence type="predicted"/>
<evidence type="ECO:0000256" key="2">
    <source>
        <dbReference type="ARBA" id="ARBA00023043"/>
    </source>
</evidence>
<accession>A0A2D2AVX5</accession>
<gene>
    <name evidence="4" type="ORF">CSW64_06595</name>
</gene>
<dbReference type="EMBL" id="CP024201">
    <property type="protein sequence ID" value="ATQ42107.1"/>
    <property type="molecule type" value="Genomic_DNA"/>
</dbReference>
<dbReference type="PANTHER" id="PTHR24189">
    <property type="entry name" value="MYOTROPHIN"/>
    <property type="match status" value="1"/>
</dbReference>
<dbReference type="InterPro" id="IPR002110">
    <property type="entry name" value="Ankyrin_rpt"/>
</dbReference>
<sequence length="350" mass="37809">MAKARKKTLPKDFEQRLQTDDLETLKALFDAHEIDARGGYAKQTALAFNDCPDDLARWLAAQGADLEAEDAYGVTPLQARSRHWQARIDVLLELGADPNRGEGASGTALHAATAPCNVATATTLLRHGARVDALDRGGHTPLARLLGQCSNAQIAGAAALAEVLLAAGARRTPEMRSSVTRIGTDFEFHRAGFNPDFLAETDAGLARLYALFEVPPVPQRVRHDGASPIRAKASSWRDAHQELWVLLVPSKGAAETVQGEVIRITGRISDEIDRNGGVNWDGDYDRMARALLAHLASGTPLPTAGLTDARASVAGLRRNDDAPRRLCELAVAWVALNPTPMKLGRPDYRR</sequence>
<dbReference type="RefSeq" id="WP_099621363.1">
    <property type="nucleotide sequence ID" value="NZ_CP024201.1"/>
</dbReference>
<dbReference type="Gene3D" id="1.25.40.20">
    <property type="entry name" value="Ankyrin repeat-containing domain"/>
    <property type="match status" value="1"/>
</dbReference>
<keyword evidence="5" id="KW-1185">Reference proteome</keyword>
<dbReference type="InterPro" id="IPR050745">
    <property type="entry name" value="Multifunctional_regulatory"/>
</dbReference>
<dbReference type="InterPro" id="IPR036770">
    <property type="entry name" value="Ankyrin_rpt-contain_sf"/>
</dbReference>
<evidence type="ECO:0000256" key="1">
    <source>
        <dbReference type="ARBA" id="ARBA00022737"/>
    </source>
</evidence>
<evidence type="ECO:0000313" key="4">
    <source>
        <dbReference type="EMBL" id="ATQ42107.1"/>
    </source>
</evidence>
<keyword evidence="2 3" id="KW-0040">ANK repeat</keyword>
<keyword evidence="1" id="KW-0677">Repeat</keyword>
<dbReference type="Proteomes" id="UP000228945">
    <property type="component" value="Chromosome"/>
</dbReference>
<dbReference type="AlphaFoldDB" id="A0A2D2AVX5"/>
<dbReference type="PANTHER" id="PTHR24189:SF50">
    <property type="entry name" value="ANKYRIN REPEAT AND SOCS BOX PROTEIN 2"/>
    <property type="match status" value="1"/>
</dbReference>
<organism evidence="4 5">
    <name type="scientific">Caulobacter mirabilis</name>
    <dbReference type="NCBI Taxonomy" id="69666"/>
    <lineage>
        <taxon>Bacteria</taxon>
        <taxon>Pseudomonadati</taxon>
        <taxon>Pseudomonadota</taxon>
        <taxon>Alphaproteobacteria</taxon>
        <taxon>Caulobacterales</taxon>
        <taxon>Caulobacteraceae</taxon>
        <taxon>Caulobacter</taxon>
    </lineage>
</organism>
<protein>
    <submittedName>
        <fullName evidence="4">Uncharacterized protein</fullName>
    </submittedName>
</protein>